<dbReference type="GO" id="GO:0006417">
    <property type="term" value="P:regulation of translation"/>
    <property type="evidence" value="ECO:0007669"/>
    <property type="project" value="UniProtKB-KW"/>
</dbReference>
<proteinExistence type="predicted"/>
<feature type="compositionally biased region" description="Low complexity" evidence="4">
    <location>
        <begin position="36"/>
        <end position="47"/>
    </location>
</feature>
<dbReference type="GO" id="GO:0003729">
    <property type="term" value="F:mRNA binding"/>
    <property type="evidence" value="ECO:0007669"/>
    <property type="project" value="TreeGrafter"/>
</dbReference>
<keyword evidence="2" id="KW-0810">Translation regulation</keyword>
<evidence type="ECO:0000313" key="6">
    <source>
        <dbReference type="EMBL" id="KAG1342166.1"/>
    </source>
</evidence>
<evidence type="ECO:0000256" key="3">
    <source>
        <dbReference type="PROSITE-ProRule" id="PRU00317"/>
    </source>
</evidence>
<sequence>MHAPEQGVLPDITEDYRLFDFVSDDFPSMNYPTQEGSSLSGSNSSSSAYHPNPYSLNTQGTPYDIGDIEQGGCNFYGSNLGRIVAQRSPYVRTPISLNPQWSSGSSYSLFDSSEASSSQSKQGGCLSSMTGQSFYGDHASESNLVTGNPGSGFHKDEVEATGYNSYLRELVTRGPISPVLAMRKEVLPHLLSLLDGGDAVILTNILNGALHPSSLYRVMKDKHGHRLFVKLLDKCGYRHKLEIVSLVARADKLFELAKDCYGKCSVKKLIVSIKGLLDLCDSVTSALSIIVSDLMTHDLGLSLIKCCLKNLTYKQNSFIFEEAQRNCHQLARHQKGVFILKLCIQKSDGPHRVEILKELVQETMGLAQDPFGNFVIQFIIELEDSHFIREICSEVAEHLAELSLHKTGSYVVQRCLESSEGRLLLQKLANFTDEVLEQISTHPFGNYVMQTALKVEKAKRCHRALARRINRILKNLRSYPYAINVLKHAR</sequence>
<dbReference type="AlphaFoldDB" id="A0A8K0I8P9"/>
<keyword evidence="1" id="KW-0677">Repeat</keyword>
<reference evidence="6" key="1">
    <citation type="journal article" date="2017" name="Gigascience">
        <title>The genome draft of coconut (Cocos nucifera).</title>
        <authorList>
            <person name="Xiao Y."/>
            <person name="Xu P."/>
            <person name="Fan H."/>
            <person name="Baudouin L."/>
            <person name="Xia W."/>
            <person name="Bocs S."/>
            <person name="Xu J."/>
            <person name="Li Q."/>
            <person name="Guo A."/>
            <person name="Zhou L."/>
            <person name="Li J."/>
            <person name="Wu Y."/>
            <person name="Ma Z."/>
            <person name="Armero A."/>
            <person name="Issali A.E."/>
            <person name="Liu N."/>
            <person name="Peng M."/>
            <person name="Yang Y."/>
        </authorList>
    </citation>
    <scope>NUCLEOTIDE SEQUENCE</scope>
    <source>
        <tissue evidence="6">Spear leaf of Hainan Tall coconut</tissue>
    </source>
</reference>
<evidence type="ECO:0000256" key="4">
    <source>
        <dbReference type="SAM" id="MobiDB-lite"/>
    </source>
</evidence>
<dbReference type="PROSITE" id="PS50303">
    <property type="entry name" value="PUM_HD"/>
    <property type="match status" value="1"/>
</dbReference>
<gene>
    <name evidence="6" type="ORF">COCNU_05G003950</name>
</gene>
<dbReference type="InterPro" id="IPR011989">
    <property type="entry name" value="ARM-like"/>
</dbReference>
<dbReference type="EMBL" id="CM017876">
    <property type="protein sequence ID" value="KAG1342166.1"/>
    <property type="molecule type" value="Genomic_DNA"/>
</dbReference>
<evidence type="ECO:0000256" key="1">
    <source>
        <dbReference type="ARBA" id="ARBA00022737"/>
    </source>
</evidence>
<dbReference type="InterPro" id="IPR033133">
    <property type="entry name" value="PUM-HD"/>
</dbReference>
<feature type="region of interest" description="Disordered" evidence="4">
    <location>
        <begin position="30"/>
        <end position="55"/>
    </location>
</feature>
<feature type="repeat" description="Pumilio" evidence="3">
    <location>
        <begin position="358"/>
        <end position="393"/>
    </location>
</feature>
<dbReference type="Gene3D" id="1.25.10.10">
    <property type="entry name" value="Leucine-rich Repeat Variant"/>
    <property type="match status" value="1"/>
</dbReference>
<dbReference type="InterPro" id="IPR001313">
    <property type="entry name" value="Pumilio_RNA-bd_rpt"/>
</dbReference>
<dbReference type="PANTHER" id="PTHR12537:SF137">
    <property type="entry name" value="PUMILIO HOMOLOG 16-RELATED"/>
    <property type="match status" value="1"/>
</dbReference>
<dbReference type="GO" id="GO:0005737">
    <property type="term" value="C:cytoplasm"/>
    <property type="evidence" value="ECO:0007669"/>
    <property type="project" value="TreeGrafter"/>
</dbReference>
<dbReference type="Pfam" id="PF00806">
    <property type="entry name" value="PUF"/>
    <property type="match status" value="5"/>
</dbReference>
<evidence type="ECO:0000313" key="7">
    <source>
        <dbReference type="Proteomes" id="UP000797356"/>
    </source>
</evidence>
<feature type="repeat" description="Pumilio" evidence="3">
    <location>
        <begin position="394"/>
        <end position="430"/>
    </location>
</feature>
<comment type="caution">
    <text evidence="6">The sequence shown here is derived from an EMBL/GenBank/DDBJ whole genome shotgun (WGS) entry which is preliminary data.</text>
</comment>
<dbReference type="OrthoDB" id="668540at2759"/>
<dbReference type="InterPro" id="IPR016024">
    <property type="entry name" value="ARM-type_fold"/>
</dbReference>
<dbReference type="PROSITE" id="PS50302">
    <property type="entry name" value="PUM"/>
    <property type="match status" value="2"/>
</dbReference>
<organism evidence="6 7">
    <name type="scientific">Cocos nucifera</name>
    <name type="common">Coconut palm</name>
    <dbReference type="NCBI Taxonomy" id="13894"/>
    <lineage>
        <taxon>Eukaryota</taxon>
        <taxon>Viridiplantae</taxon>
        <taxon>Streptophyta</taxon>
        <taxon>Embryophyta</taxon>
        <taxon>Tracheophyta</taxon>
        <taxon>Spermatophyta</taxon>
        <taxon>Magnoliopsida</taxon>
        <taxon>Liliopsida</taxon>
        <taxon>Arecaceae</taxon>
        <taxon>Arecoideae</taxon>
        <taxon>Cocoseae</taxon>
        <taxon>Attaleinae</taxon>
        <taxon>Cocos</taxon>
    </lineage>
</organism>
<dbReference type="SUPFAM" id="SSF48371">
    <property type="entry name" value="ARM repeat"/>
    <property type="match status" value="1"/>
</dbReference>
<name>A0A8K0I8P9_COCNU</name>
<dbReference type="Proteomes" id="UP000797356">
    <property type="component" value="Chromosome 5"/>
</dbReference>
<accession>A0A8K0I8P9</accession>
<dbReference type="SMART" id="SM00025">
    <property type="entry name" value="Pumilio"/>
    <property type="match status" value="7"/>
</dbReference>
<keyword evidence="7" id="KW-1185">Reference proteome</keyword>
<protein>
    <recommendedName>
        <fullName evidence="5">PUM-HD domain-containing protein</fullName>
    </recommendedName>
</protein>
<evidence type="ECO:0000256" key="2">
    <source>
        <dbReference type="ARBA" id="ARBA00022845"/>
    </source>
</evidence>
<dbReference type="PANTHER" id="PTHR12537">
    <property type="entry name" value="RNA BINDING PROTEIN PUMILIO-RELATED"/>
    <property type="match status" value="1"/>
</dbReference>
<evidence type="ECO:0000259" key="5">
    <source>
        <dbReference type="PROSITE" id="PS50303"/>
    </source>
</evidence>
<feature type="domain" description="PUM-HD" evidence="5">
    <location>
        <begin position="148"/>
        <end position="490"/>
    </location>
</feature>
<reference evidence="6" key="2">
    <citation type="submission" date="2019-07" db="EMBL/GenBank/DDBJ databases">
        <authorList>
            <person name="Yang Y."/>
            <person name="Bocs S."/>
            <person name="Baudouin L."/>
        </authorList>
    </citation>
    <scope>NUCLEOTIDE SEQUENCE</scope>
    <source>
        <tissue evidence="6">Spear leaf of Hainan Tall coconut</tissue>
    </source>
</reference>